<keyword evidence="6" id="KW-1185">Reference proteome</keyword>
<accession>A0ABT2MJI8</accession>
<dbReference type="InterPro" id="IPR056463">
    <property type="entry name" value="DUF7373_C"/>
</dbReference>
<sequence length="396" mass="41841">MRRAFLAFVLAVVLPAAACSSTTEGSAVKDTSAPPQPTIDVNSLDTGPYSTKPAQPLGVAGDPARGVVIEAQRMANHVIGPWEVDPAVTGWFGFGALVLDSAQAMTLIGPSELAAVAGKHNFVNGFTSARTEANKKLLMTAVLRFPDETAAKDAATELGESALKQQGADGPAQKVQIPGHDDAQANSFVMIDRDAGRWNAVRAFTAHGSYVFMQLAQSTESVDGATALVAKTLDLQGPEIDNFRATDPAEFADISVDPTGLLARTVPVEPRDLAGTQYTTYEQRGALHFQSDPARSSKLFADTGTDLVAMAKTNIYEAENAEGATGVVDGFFAELQPTSQPANAVRNMPDSRCLRLKDGAFYCLATVDRYAIEVSGKELLDTQQLVAAQYAVLTSG</sequence>
<reference evidence="6" key="1">
    <citation type="submission" date="2023-07" db="EMBL/GenBank/DDBJ databases">
        <authorList>
            <person name="Deng Y."/>
            <person name="Zhang Y.-Q."/>
        </authorList>
    </citation>
    <scope>NUCLEOTIDE SEQUENCE [LARGE SCALE GENOMIC DNA]</scope>
    <source>
        <strain evidence="6">CPCC 205710</strain>
    </source>
</reference>
<feature type="domain" description="DUF7373" evidence="3">
    <location>
        <begin position="58"/>
        <end position="255"/>
    </location>
</feature>
<evidence type="ECO:0000259" key="3">
    <source>
        <dbReference type="Pfam" id="PF24088"/>
    </source>
</evidence>
<evidence type="ECO:0008006" key="7">
    <source>
        <dbReference type="Google" id="ProtNLM"/>
    </source>
</evidence>
<evidence type="ECO:0000256" key="1">
    <source>
        <dbReference type="SAM" id="MobiDB-lite"/>
    </source>
</evidence>
<feature type="compositionally biased region" description="Polar residues" evidence="1">
    <location>
        <begin position="39"/>
        <end position="53"/>
    </location>
</feature>
<name>A0ABT2MJI8_9MYCO</name>
<dbReference type="InterPro" id="IPR055797">
    <property type="entry name" value="DUF7373"/>
</dbReference>
<dbReference type="EMBL" id="JAODWD010000006">
    <property type="protein sequence ID" value="MCT7661260.1"/>
    <property type="molecule type" value="Genomic_DNA"/>
</dbReference>
<dbReference type="Pfam" id="PF24088">
    <property type="entry name" value="DUF7373"/>
    <property type="match status" value="1"/>
</dbReference>
<evidence type="ECO:0000256" key="2">
    <source>
        <dbReference type="SAM" id="SignalP"/>
    </source>
</evidence>
<keyword evidence="2" id="KW-0732">Signal</keyword>
<dbReference type="RefSeq" id="WP_260995337.1">
    <property type="nucleotide sequence ID" value="NZ_JAODWD010000006.1"/>
</dbReference>
<dbReference type="Proteomes" id="UP001206639">
    <property type="component" value="Unassembled WGS sequence"/>
</dbReference>
<organism evidence="5 6">
    <name type="scientific">Mycobacterium deserti</name>
    <dbReference type="NCBI Taxonomy" id="2978347"/>
    <lineage>
        <taxon>Bacteria</taxon>
        <taxon>Bacillati</taxon>
        <taxon>Actinomycetota</taxon>
        <taxon>Actinomycetes</taxon>
        <taxon>Mycobacteriales</taxon>
        <taxon>Mycobacteriaceae</taxon>
        <taxon>Mycobacterium</taxon>
    </lineage>
</organism>
<gene>
    <name evidence="5" type="ORF">N4S67_22905</name>
</gene>
<evidence type="ECO:0000313" key="5">
    <source>
        <dbReference type="EMBL" id="MCT7661260.1"/>
    </source>
</evidence>
<comment type="caution">
    <text evidence="5">The sequence shown here is derived from an EMBL/GenBank/DDBJ whole genome shotgun (WGS) entry which is preliminary data.</text>
</comment>
<feature type="domain" description="DUF7373" evidence="4">
    <location>
        <begin position="261"/>
        <end position="394"/>
    </location>
</feature>
<feature type="signal peptide" evidence="2">
    <location>
        <begin position="1"/>
        <end position="18"/>
    </location>
</feature>
<feature type="chain" id="PRO_5045212166" description="Lipoprotein" evidence="2">
    <location>
        <begin position="19"/>
        <end position="396"/>
    </location>
</feature>
<proteinExistence type="predicted"/>
<evidence type="ECO:0000313" key="6">
    <source>
        <dbReference type="Proteomes" id="UP001206639"/>
    </source>
</evidence>
<protein>
    <recommendedName>
        <fullName evidence="7">Lipoprotein</fullName>
    </recommendedName>
</protein>
<feature type="region of interest" description="Disordered" evidence="1">
    <location>
        <begin position="24"/>
        <end position="56"/>
    </location>
</feature>
<evidence type="ECO:0000259" key="4">
    <source>
        <dbReference type="Pfam" id="PF24092"/>
    </source>
</evidence>
<dbReference type="Pfam" id="PF24092">
    <property type="entry name" value="DUF7373_C"/>
    <property type="match status" value="1"/>
</dbReference>